<dbReference type="AlphaFoldDB" id="A0A7S0RVI2"/>
<organism evidence="2">
    <name type="scientific">Chlamydomonas leiostraca</name>
    <dbReference type="NCBI Taxonomy" id="1034604"/>
    <lineage>
        <taxon>Eukaryota</taxon>
        <taxon>Viridiplantae</taxon>
        <taxon>Chlorophyta</taxon>
        <taxon>core chlorophytes</taxon>
        <taxon>Chlorophyceae</taxon>
        <taxon>CS clade</taxon>
        <taxon>Chlamydomonadales</taxon>
        <taxon>Chlamydomonadaceae</taxon>
        <taxon>Chlamydomonas</taxon>
    </lineage>
</organism>
<evidence type="ECO:0000313" key="2">
    <source>
        <dbReference type="EMBL" id="CAD8687279.1"/>
    </source>
</evidence>
<dbReference type="PANTHER" id="PTHR21625">
    <property type="entry name" value="NYD-SP28 PROTEIN"/>
    <property type="match status" value="1"/>
</dbReference>
<evidence type="ECO:0000259" key="1">
    <source>
        <dbReference type="Pfam" id="PF14775"/>
    </source>
</evidence>
<sequence length="193" mass="20723">MIERLEKDEAGLVAAESIMRALGISDGAGFDALMSALSADSNIEMRAKGMGGAARLPVDAGASEGGAGRGPLLVAPEEALRRLKAFVEVESSAPTRPGLAGPSRAAGAMRRAAELEAEFWTRMTHVISDKGTRVWRALEKQLEKYLALLQARASSLSDVDSLQHQNAELRTLLNQYLSSRINEELQIPPTQII</sequence>
<dbReference type="PANTHER" id="PTHR21625:SF1">
    <property type="entry name" value="DYNEIN REGULATORY COMPLEX PROTEIN 1"/>
    <property type="match status" value="1"/>
</dbReference>
<proteinExistence type="predicted"/>
<dbReference type="EMBL" id="HBFB01023696">
    <property type="protein sequence ID" value="CAD8687279.1"/>
    <property type="molecule type" value="Transcribed_RNA"/>
</dbReference>
<dbReference type="GO" id="GO:0060285">
    <property type="term" value="P:cilium-dependent cell motility"/>
    <property type="evidence" value="ECO:0007669"/>
    <property type="project" value="TreeGrafter"/>
</dbReference>
<dbReference type="GO" id="GO:0005858">
    <property type="term" value="C:axonemal dynein complex"/>
    <property type="evidence" value="ECO:0007669"/>
    <property type="project" value="InterPro"/>
</dbReference>
<gene>
    <name evidence="2" type="ORF">CLEI1391_LOCUS13359</name>
</gene>
<dbReference type="GO" id="GO:0003352">
    <property type="term" value="P:regulation of cilium movement"/>
    <property type="evidence" value="ECO:0007669"/>
    <property type="project" value="TreeGrafter"/>
</dbReference>
<accession>A0A7S0RVI2</accession>
<dbReference type="InterPro" id="IPR039750">
    <property type="entry name" value="DRC1/DRC2"/>
</dbReference>
<protein>
    <recommendedName>
        <fullName evidence="1">Dynein regulatory complex protein 1 C-terminal domain-containing protein</fullName>
    </recommendedName>
</protein>
<dbReference type="GO" id="GO:0070286">
    <property type="term" value="P:axonemal dynein complex assembly"/>
    <property type="evidence" value="ECO:0007669"/>
    <property type="project" value="InterPro"/>
</dbReference>
<name>A0A7S0RVI2_9CHLO</name>
<dbReference type="Pfam" id="PF14775">
    <property type="entry name" value="NYD-SP28_assoc"/>
    <property type="match status" value="1"/>
</dbReference>
<feature type="domain" description="Dynein regulatory complex protein 1 C-terminal" evidence="1">
    <location>
        <begin position="118"/>
        <end position="177"/>
    </location>
</feature>
<reference evidence="2" key="1">
    <citation type="submission" date="2021-01" db="EMBL/GenBank/DDBJ databases">
        <authorList>
            <person name="Corre E."/>
            <person name="Pelletier E."/>
            <person name="Niang G."/>
            <person name="Scheremetjew M."/>
            <person name="Finn R."/>
            <person name="Kale V."/>
            <person name="Holt S."/>
            <person name="Cochrane G."/>
            <person name="Meng A."/>
            <person name="Brown T."/>
            <person name="Cohen L."/>
        </authorList>
    </citation>
    <scope>NUCLEOTIDE SEQUENCE</scope>
    <source>
        <strain evidence="2">SAG 11-49</strain>
    </source>
</reference>
<dbReference type="InterPro" id="IPR029440">
    <property type="entry name" value="DRC1_C"/>
</dbReference>